<feature type="transmembrane region" description="Helical" evidence="6">
    <location>
        <begin position="387"/>
        <end position="414"/>
    </location>
</feature>
<dbReference type="PANTHER" id="PTHR23504">
    <property type="entry name" value="MAJOR FACILITATOR SUPERFAMILY DOMAIN-CONTAINING PROTEIN 10"/>
    <property type="match status" value="1"/>
</dbReference>
<dbReference type="CDD" id="cd17388">
    <property type="entry name" value="MFS_TetA"/>
    <property type="match status" value="1"/>
</dbReference>
<evidence type="ECO:0000256" key="5">
    <source>
        <dbReference type="ARBA" id="ARBA00023136"/>
    </source>
</evidence>
<dbReference type="PRINTS" id="PR01035">
    <property type="entry name" value="TCRTETA"/>
</dbReference>
<feature type="transmembrane region" description="Helical" evidence="6">
    <location>
        <begin position="263"/>
        <end position="287"/>
    </location>
</feature>
<sequence>MAIAPKRRWRGPRPWAGVAPCAAAINSSHPDTRPCGPSVTDSIPASGARRSAALAFIFVTILIDVLSFGLIIPVLPHLIEQFAGGDTAHAAYWVAAFGFLFAAIQFVTSPIQGALSDRFGRRPVILISCLGLGLDFVFMALAPSLAWLLVGRIISGITSASFTTANAYVADVTPADKRAKSYGLLGAAFGVGFIVGPLIGGQLGEIDLRLPFWFAAGLALVNFCYGWFVLPESLPKEKRSARFDWSHANPLGSLVLLKRYPQVFGLAAVVFIANLAHYVYPSVFVLFADYQYQWGPREVSYVLAIVGVLNVIVQAGLVGRIVHAIGERRALIIGLCFGAVGFAIYGFADVGWVFLIGLPISAIWGLAAPSTQALITRQVGADVQGRIQGALMSLVSLAGIIGPAVFAGSFGYFIDDRAPVHLPGAPFLIASVLLCVAVGIAWRYARVPAQAAPAVMAEAG</sequence>
<gene>
    <name evidence="8" type="ORF">HIV01_013640</name>
</gene>
<dbReference type="SUPFAM" id="SSF103473">
    <property type="entry name" value="MFS general substrate transporter"/>
    <property type="match status" value="1"/>
</dbReference>
<feature type="transmembrane region" description="Helical" evidence="6">
    <location>
        <begin position="91"/>
        <end position="111"/>
    </location>
</feature>
<evidence type="ECO:0000256" key="1">
    <source>
        <dbReference type="ARBA" id="ARBA00004141"/>
    </source>
</evidence>
<dbReference type="EMBL" id="CP071517">
    <property type="protein sequence ID" value="QSX76834.1"/>
    <property type="molecule type" value="Genomic_DNA"/>
</dbReference>
<dbReference type="InterPro" id="IPR001958">
    <property type="entry name" value="Tet-R_TetA/multi-R_MdtG-like"/>
</dbReference>
<evidence type="ECO:0000256" key="6">
    <source>
        <dbReference type="SAM" id="Phobius"/>
    </source>
</evidence>
<feature type="transmembrane region" description="Helical" evidence="6">
    <location>
        <begin position="52"/>
        <end position="79"/>
    </location>
</feature>
<feature type="transmembrane region" description="Helical" evidence="6">
    <location>
        <begin position="354"/>
        <end position="375"/>
    </location>
</feature>
<reference evidence="8 9" key="1">
    <citation type="submission" date="2021-02" db="EMBL/GenBank/DDBJ databases">
        <title>Lysobacter arenosi sp. nov., isolated from soil of gangwondo yeongwol, south Korea.</title>
        <authorList>
            <person name="Kim K.R."/>
            <person name="Kim K.H."/>
            <person name="Jeon C.O."/>
        </authorList>
    </citation>
    <scope>NUCLEOTIDE SEQUENCE [LARGE SCALE GENOMIC DNA]</scope>
    <source>
        <strain evidence="8 9">R7</strain>
    </source>
</reference>
<keyword evidence="4 6" id="KW-1133">Transmembrane helix</keyword>
<evidence type="ECO:0000256" key="4">
    <source>
        <dbReference type="ARBA" id="ARBA00022989"/>
    </source>
</evidence>
<dbReference type="InterPro" id="IPR020846">
    <property type="entry name" value="MFS_dom"/>
</dbReference>
<feature type="transmembrane region" description="Helical" evidence="6">
    <location>
        <begin position="212"/>
        <end position="230"/>
    </location>
</feature>
<protein>
    <submittedName>
        <fullName evidence="8">TCR/Tet family MFS transporter</fullName>
    </submittedName>
</protein>
<feature type="transmembrane region" description="Helical" evidence="6">
    <location>
        <begin position="147"/>
        <end position="170"/>
    </location>
</feature>
<dbReference type="PANTHER" id="PTHR23504:SF15">
    <property type="entry name" value="MAJOR FACILITATOR SUPERFAMILY (MFS) PROFILE DOMAIN-CONTAINING PROTEIN"/>
    <property type="match status" value="1"/>
</dbReference>
<keyword evidence="3 6" id="KW-0812">Transmembrane</keyword>
<evidence type="ECO:0000259" key="7">
    <source>
        <dbReference type="PROSITE" id="PS50850"/>
    </source>
</evidence>
<dbReference type="Pfam" id="PF07690">
    <property type="entry name" value="MFS_1"/>
    <property type="match status" value="1"/>
</dbReference>
<feature type="transmembrane region" description="Helical" evidence="6">
    <location>
        <begin position="420"/>
        <end position="442"/>
    </location>
</feature>
<organism evidence="8 9">
    <name type="scientific">Lysobacter arenosi</name>
    <dbReference type="NCBI Taxonomy" id="2795387"/>
    <lineage>
        <taxon>Bacteria</taxon>
        <taxon>Pseudomonadati</taxon>
        <taxon>Pseudomonadota</taxon>
        <taxon>Gammaproteobacteria</taxon>
        <taxon>Lysobacterales</taxon>
        <taxon>Lysobacteraceae</taxon>
        <taxon>Lysobacter</taxon>
    </lineage>
</organism>
<name>A0ABX7RHD3_9GAMM</name>
<dbReference type="PROSITE" id="PS50850">
    <property type="entry name" value="MFS"/>
    <property type="match status" value="1"/>
</dbReference>
<proteinExistence type="predicted"/>
<keyword evidence="2" id="KW-0813">Transport</keyword>
<evidence type="ECO:0000313" key="9">
    <source>
        <dbReference type="Proteomes" id="UP000663400"/>
    </source>
</evidence>
<feature type="transmembrane region" description="Helical" evidence="6">
    <location>
        <begin position="330"/>
        <end position="348"/>
    </location>
</feature>
<dbReference type="InterPro" id="IPR011701">
    <property type="entry name" value="MFS"/>
</dbReference>
<comment type="subcellular location">
    <subcellularLocation>
        <location evidence="1">Membrane</location>
        <topology evidence="1">Multi-pass membrane protein</topology>
    </subcellularLocation>
</comment>
<feature type="transmembrane region" description="Helical" evidence="6">
    <location>
        <begin position="123"/>
        <end position="141"/>
    </location>
</feature>
<accession>A0ABX7RHD3</accession>
<evidence type="ECO:0000256" key="2">
    <source>
        <dbReference type="ARBA" id="ARBA00022448"/>
    </source>
</evidence>
<dbReference type="InterPro" id="IPR036259">
    <property type="entry name" value="MFS_trans_sf"/>
</dbReference>
<feature type="transmembrane region" description="Helical" evidence="6">
    <location>
        <begin position="299"/>
        <end position="318"/>
    </location>
</feature>
<keyword evidence="9" id="KW-1185">Reference proteome</keyword>
<keyword evidence="5 6" id="KW-0472">Membrane</keyword>
<evidence type="ECO:0000256" key="3">
    <source>
        <dbReference type="ARBA" id="ARBA00022692"/>
    </source>
</evidence>
<feature type="transmembrane region" description="Helical" evidence="6">
    <location>
        <begin position="182"/>
        <end position="200"/>
    </location>
</feature>
<feature type="domain" description="Major facilitator superfamily (MFS) profile" evidence="7">
    <location>
        <begin position="53"/>
        <end position="449"/>
    </location>
</feature>
<dbReference type="Gene3D" id="1.20.1250.20">
    <property type="entry name" value="MFS general substrate transporter like domains"/>
    <property type="match status" value="1"/>
</dbReference>
<dbReference type="Proteomes" id="UP000663400">
    <property type="component" value="Chromosome"/>
</dbReference>
<evidence type="ECO:0000313" key="8">
    <source>
        <dbReference type="EMBL" id="QSX76834.1"/>
    </source>
</evidence>